<dbReference type="RefSeq" id="XP_040701741.1">
    <property type="nucleotide sequence ID" value="XM_040842236.1"/>
</dbReference>
<dbReference type="Pfam" id="PF01494">
    <property type="entry name" value="FAD_binding_3"/>
    <property type="match status" value="1"/>
</dbReference>
<evidence type="ECO:0000256" key="5">
    <source>
        <dbReference type="ARBA" id="ARBA00023033"/>
    </source>
</evidence>
<proteinExistence type="inferred from homology"/>
<dbReference type="OrthoDB" id="9993796at2759"/>
<dbReference type="PANTHER" id="PTHR13789">
    <property type="entry name" value="MONOOXYGENASE"/>
    <property type="match status" value="1"/>
</dbReference>
<evidence type="ECO:0000256" key="2">
    <source>
        <dbReference type="ARBA" id="ARBA00022630"/>
    </source>
</evidence>
<keyword evidence="3" id="KW-0274">FAD</keyword>
<protein>
    <recommendedName>
        <fullName evidence="6">FAD-binding domain-containing protein</fullName>
    </recommendedName>
</protein>
<dbReference type="AlphaFoldDB" id="A0A1L9TEV9"/>
<dbReference type="GO" id="GO:0004497">
    <property type="term" value="F:monooxygenase activity"/>
    <property type="evidence" value="ECO:0007669"/>
    <property type="project" value="UniProtKB-KW"/>
</dbReference>
<dbReference type="VEuPathDB" id="FungiDB:ASPSYDRAFT_152819"/>
<sequence length="407" mass="44573">MTKAQPLRVVIVGAGIAGLTAAIGLGREGHRVVVLEKSRFNKETGAAINSAPNCTKMLEWLGVDVKEYGGTLLEEMCRYDHEGALKYSQEFGPVRQSWQAEYYLIHRADLHTALKQQAQKVAVIHTGCRIVSVGVSSDNPSVVLDDGRVFAADLLIGADGLHSIVRKQVAPSSSQPYPTDKACFRWLLPTSKVRALDVTKDIIQPGRFIEWTSGKTRLVVYPCSNNEVLNMCAFIPTAQIDAAGDASSKEIVIREFSEYCPTVQKLVDSTDEDLKAWQLYDMDTLPRWVSRRAALIGDAAHPFQPFLGQGGAMAIEDGASLATFLPLGTAPGEIPGRLELYERARRSRVETALKYTRMNAGDEDGTSERRITAKEMMGFMGALFSHDEVVHSEAILRESLVGTSSNA</sequence>
<keyword evidence="2" id="KW-0285">Flavoprotein</keyword>
<dbReference type="SUPFAM" id="SSF51905">
    <property type="entry name" value="FAD/NAD(P)-binding domain"/>
    <property type="match status" value="1"/>
</dbReference>
<keyword evidence="8" id="KW-1185">Reference proteome</keyword>
<organism evidence="7 8">
    <name type="scientific">Aspergillus sydowii CBS 593.65</name>
    <dbReference type="NCBI Taxonomy" id="1036612"/>
    <lineage>
        <taxon>Eukaryota</taxon>
        <taxon>Fungi</taxon>
        <taxon>Dikarya</taxon>
        <taxon>Ascomycota</taxon>
        <taxon>Pezizomycotina</taxon>
        <taxon>Eurotiomycetes</taxon>
        <taxon>Eurotiomycetidae</taxon>
        <taxon>Eurotiales</taxon>
        <taxon>Aspergillaceae</taxon>
        <taxon>Aspergillus</taxon>
        <taxon>Aspergillus subgen. Nidulantes</taxon>
    </lineage>
</organism>
<dbReference type="STRING" id="1036612.A0A1L9TEV9"/>
<dbReference type="Proteomes" id="UP000184356">
    <property type="component" value="Unassembled WGS sequence"/>
</dbReference>
<gene>
    <name evidence="7" type="ORF">ASPSYDRAFT_152819</name>
</gene>
<comment type="similarity">
    <text evidence="1">Belongs to the paxM FAD-dependent monooxygenase family.</text>
</comment>
<dbReference type="GO" id="GO:0071949">
    <property type="term" value="F:FAD binding"/>
    <property type="evidence" value="ECO:0007669"/>
    <property type="project" value="InterPro"/>
</dbReference>
<evidence type="ECO:0000313" key="8">
    <source>
        <dbReference type="Proteomes" id="UP000184356"/>
    </source>
</evidence>
<dbReference type="PRINTS" id="PR00420">
    <property type="entry name" value="RNGMNOXGNASE"/>
</dbReference>
<reference evidence="8" key="1">
    <citation type="journal article" date="2017" name="Genome Biol.">
        <title>Comparative genomics reveals high biological diversity and specific adaptations in the industrially and medically important fungal genus Aspergillus.</title>
        <authorList>
            <person name="de Vries R.P."/>
            <person name="Riley R."/>
            <person name="Wiebenga A."/>
            <person name="Aguilar-Osorio G."/>
            <person name="Amillis S."/>
            <person name="Uchima C.A."/>
            <person name="Anderluh G."/>
            <person name="Asadollahi M."/>
            <person name="Askin M."/>
            <person name="Barry K."/>
            <person name="Battaglia E."/>
            <person name="Bayram O."/>
            <person name="Benocci T."/>
            <person name="Braus-Stromeyer S.A."/>
            <person name="Caldana C."/>
            <person name="Canovas D."/>
            <person name="Cerqueira G.C."/>
            <person name="Chen F."/>
            <person name="Chen W."/>
            <person name="Choi C."/>
            <person name="Clum A."/>
            <person name="Dos Santos R.A."/>
            <person name="Damasio A.R."/>
            <person name="Diallinas G."/>
            <person name="Emri T."/>
            <person name="Fekete E."/>
            <person name="Flipphi M."/>
            <person name="Freyberg S."/>
            <person name="Gallo A."/>
            <person name="Gournas C."/>
            <person name="Habgood R."/>
            <person name="Hainaut M."/>
            <person name="Harispe M.L."/>
            <person name="Henrissat B."/>
            <person name="Hilden K.S."/>
            <person name="Hope R."/>
            <person name="Hossain A."/>
            <person name="Karabika E."/>
            <person name="Karaffa L."/>
            <person name="Karanyi Z."/>
            <person name="Krasevec N."/>
            <person name="Kuo A."/>
            <person name="Kusch H."/>
            <person name="LaButti K."/>
            <person name="Lagendijk E.L."/>
            <person name="Lapidus A."/>
            <person name="Levasseur A."/>
            <person name="Lindquist E."/>
            <person name="Lipzen A."/>
            <person name="Logrieco A.F."/>
            <person name="MacCabe A."/>
            <person name="Maekelae M.R."/>
            <person name="Malavazi I."/>
            <person name="Melin P."/>
            <person name="Meyer V."/>
            <person name="Mielnichuk N."/>
            <person name="Miskei M."/>
            <person name="Molnar A.P."/>
            <person name="Mule G."/>
            <person name="Ngan C.Y."/>
            <person name="Orejas M."/>
            <person name="Orosz E."/>
            <person name="Ouedraogo J.P."/>
            <person name="Overkamp K.M."/>
            <person name="Park H.-S."/>
            <person name="Perrone G."/>
            <person name="Piumi F."/>
            <person name="Punt P.J."/>
            <person name="Ram A.F."/>
            <person name="Ramon A."/>
            <person name="Rauscher S."/>
            <person name="Record E."/>
            <person name="Riano-Pachon D.M."/>
            <person name="Robert V."/>
            <person name="Roehrig J."/>
            <person name="Ruller R."/>
            <person name="Salamov A."/>
            <person name="Salih N.S."/>
            <person name="Samson R.A."/>
            <person name="Sandor E."/>
            <person name="Sanguinetti M."/>
            <person name="Schuetze T."/>
            <person name="Sepcic K."/>
            <person name="Shelest E."/>
            <person name="Sherlock G."/>
            <person name="Sophianopoulou V."/>
            <person name="Squina F.M."/>
            <person name="Sun H."/>
            <person name="Susca A."/>
            <person name="Todd R.B."/>
            <person name="Tsang A."/>
            <person name="Unkles S.E."/>
            <person name="van de Wiele N."/>
            <person name="van Rossen-Uffink D."/>
            <person name="Oliveira J.V."/>
            <person name="Vesth T.C."/>
            <person name="Visser J."/>
            <person name="Yu J.-H."/>
            <person name="Zhou M."/>
            <person name="Andersen M.R."/>
            <person name="Archer D.B."/>
            <person name="Baker S.E."/>
            <person name="Benoit I."/>
            <person name="Brakhage A.A."/>
            <person name="Braus G.H."/>
            <person name="Fischer R."/>
            <person name="Frisvad J.C."/>
            <person name="Goldman G.H."/>
            <person name="Houbraken J."/>
            <person name="Oakley B."/>
            <person name="Pocsi I."/>
            <person name="Scazzocchio C."/>
            <person name="Seiboth B."/>
            <person name="vanKuyk P.A."/>
            <person name="Wortman J."/>
            <person name="Dyer P.S."/>
            <person name="Grigoriev I.V."/>
        </authorList>
    </citation>
    <scope>NUCLEOTIDE SEQUENCE [LARGE SCALE GENOMIC DNA]</scope>
    <source>
        <strain evidence="8">CBS 593.65</strain>
    </source>
</reference>
<dbReference type="Gene3D" id="3.50.50.60">
    <property type="entry name" value="FAD/NAD(P)-binding domain"/>
    <property type="match status" value="1"/>
</dbReference>
<accession>A0A1L9TEV9</accession>
<dbReference type="InterPro" id="IPR050493">
    <property type="entry name" value="FAD-dep_Monooxygenase_BioMet"/>
</dbReference>
<evidence type="ECO:0000256" key="3">
    <source>
        <dbReference type="ARBA" id="ARBA00022827"/>
    </source>
</evidence>
<evidence type="ECO:0000259" key="6">
    <source>
        <dbReference type="Pfam" id="PF01494"/>
    </source>
</evidence>
<dbReference type="EMBL" id="KV878587">
    <property type="protein sequence ID" value="OJJ57935.1"/>
    <property type="molecule type" value="Genomic_DNA"/>
</dbReference>
<dbReference type="InterPro" id="IPR036188">
    <property type="entry name" value="FAD/NAD-bd_sf"/>
</dbReference>
<keyword evidence="5" id="KW-0503">Monooxygenase</keyword>
<name>A0A1L9TEV9_9EURO</name>
<evidence type="ECO:0000256" key="1">
    <source>
        <dbReference type="ARBA" id="ARBA00007992"/>
    </source>
</evidence>
<dbReference type="GeneID" id="63758309"/>
<dbReference type="PANTHER" id="PTHR13789:SF317">
    <property type="entry name" value="FAD-BINDING DOMAIN-CONTAINING PROTEIN-RELATED"/>
    <property type="match status" value="1"/>
</dbReference>
<evidence type="ECO:0000256" key="4">
    <source>
        <dbReference type="ARBA" id="ARBA00023002"/>
    </source>
</evidence>
<evidence type="ECO:0000313" key="7">
    <source>
        <dbReference type="EMBL" id="OJJ57935.1"/>
    </source>
</evidence>
<keyword evidence="4" id="KW-0560">Oxidoreductase</keyword>
<feature type="domain" description="FAD-binding" evidence="6">
    <location>
        <begin position="8"/>
        <end position="353"/>
    </location>
</feature>
<dbReference type="SUPFAM" id="SSF54373">
    <property type="entry name" value="FAD-linked reductases, C-terminal domain"/>
    <property type="match status" value="1"/>
</dbReference>
<dbReference type="InterPro" id="IPR002938">
    <property type="entry name" value="FAD-bd"/>
</dbReference>